<protein>
    <submittedName>
        <fullName evidence="3">Uncharacterized protein</fullName>
    </submittedName>
</protein>
<dbReference type="Proteomes" id="UP001151516">
    <property type="component" value="Unassembled WGS sequence"/>
</dbReference>
<comment type="caution">
    <text evidence="3">The sequence shown here is derived from an EMBL/GenBank/DDBJ whole genome shotgun (WGS) entry which is preliminary data.</text>
</comment>
<reference evidence="3" key="1">
    <citation type="submission" date="2022-07" db="EMBL/GenBank/DDBJ databases">
        <title>Phylogenomic reconstructions and comparative analyses of Kickxellomycotina fungi.</title>
        <authorList>
            <person name="Reynolds N.K."/>
            <person name="Stajich J.E."/>
            <person name="Barry K."/>
            <person name="Grigoriev I.V."/>
            <person name="Crous P."/>
            <person name="Smith M.E."/>
        </authorList>
    </citation>
    <scope>NUCLEOTIDE SEQUENCE</scope>
    <source>
        <strain evidence="3">CBS 109367</strain>
    </source>
</reference>
<dbReference type="EMBL" id="JANBTX010000377">
    <property type="protein sequence ID" value="KAJ2682692.1"/>
    <property type="molecule type" value="Genomic_DNA"/>
</dbReference>
<evidence type="ECO:0000256" key="1">
    <source>
        <dbReference type="SAM" id="MobiDB-lite"/>
    </source>
</evidence>
<name>A0A9W8L0B4_9FUNG</name>
<feature type="chain" id="PRO_5040723765" evidence="2">
    <location>
        <begin position="17"/>
        <end position="210"/>
    </location>
</feature>
<feature type="signal peptide" evidence="2">
    <location>
        <begin position="1"/>
        <end position="16"/>
    </location>
</feature>
<gene>
    <name evidence="3" type="ORF">IWW39_005887</name>
</gene>
<dbReference type="OrthoDB" id="5551269at2759"/>
<accession>A0A9W8L0B4</accession>
<evidence type="ECO:0000313" key="3">
    <source>
        <dbReference type="EMBL" id="KAJ2682692.1"/>
    </source>
</evidence>
<proteinExistence type="predicted"/>
<evidence type="ECO:0000313" key="4">
    <source>
        <dbReference type="Proteomes" id="UP001151516"/>
    </source>
</evidence>
<organism evidence="3 4">
    <name type="scientific">Coemansia spiralis</name>
    <dbReference type="NCBI Taxonomy" id="417178"/>
    <lineage>
        <taxon>Eukaryota</taxon>
        <taxon>Fungi</taxon>
        <taxon>Fungi incertae sedis</taxon>
        <taxon>Zoopagomycota</taxon>
        <taxon>Kickxellomycotina</taxon>
        <taxon>Kickxellomycetes</taxon>
        <taxon>Kickxellales</taxon>
        <taxon>Kickxellaceae</taxon>
        <taxon>Coemansia</taxon>
    </lineage>
</organism>
<dbReference type="AlphaFoldDB" id="A0A9W8L0B4"/>
<keyword evidence="4" id="KW-1185">Reference proteome</keyword>
<feature type="region of interest" description="Disordered" evidence="1">
    <location>
        <begin position="146"/>
        <end position="189"/>
    </location>
</feature>
<evidence type="ECO:0000256" key="2">
    <source>
        <dbReference type="SAM" id="SignalP"/>
    </source>
</evidence>
<keyword evidence="2" id="KW-0732">Signal</keyword>
<sequence length="210" mass="22198">MVNTVALLALAGLCSGDIVLSVAPPQNMDAYLGVLSRAWSRVYPQLEAQLETARVQVPAEYRHMMQILSITGVPSHYDEGWARAFVDNAQRIGPTTIYARDIEGAVELKPTDVVTTEGDLVATITGVPVERPTIFVAVNGNVVRAGHEPVQTSSSRRSDEGSSEESGESESSSESELSEESTDSSSSGAMLRVPGAAVALALVSVAASFF</sequence>
<feature type="compositionally biased region" description="Acidic residues" evidence="1">
    <location>
        <begin position="161"/>
        <end position="182"/>
    </location>
</feature>